<evidence type="ECO:0000256" key="1">
    <source>
        <dbReference type="ARBA" id="ARBA00004141"/>
    </source>
</evidence>
<comment type="caution">
    <text evidence="6">The sequence shown here is derived from an EMBL/GenBank/DDBJ whole genome shotgun (WGS) entry which is preliminary data.</text>
</comment>
<sequence length="230" mass="24882">MEKILNTQLFGLITILVFYNISLYIQKKTQKPIFNNLLISIILIILFLKITNIPYEKFKTGADIINFMLGPVTVVLAVPLYRQFDLLKKHFKEILVGILGGVVTSFIIVVLVGKLTSTSNEIIYSMIPKSITTPMGISLVNQLGGVESITVVCIIITGIFGNIFAEQLLKIGRVKHPVAKGIAIGTSAHALGTSKALEIGEVEGAMSSLSIGISGVMTVIIVPILINFIG</sequence>
<comment type="subcellular location">
    <subcellularLocation>
        <location evidence="1">Membrane</location>
        <topology evidence="1">Multi-pass membrane protein</topology>
    </subcellularLocation>
</comment>
<dbReference type="EMBL" id="JWHR01000068">
    <property type="protein sequence ID" value="KHS57566.1"/>
    <property type="molecule type" value="Genomic_DNA"/>
</dbReference>
<evidence type="ECO:0000256" key="5">
    <source>
        <dbReference type="SAM" id="Phobius"/>
    </source>
</evidence>
<keyword evidence="2 5" id="KW-0812">Transmembrane</keyword>
<organism evidence="6 7">
    <name type="scientific">Terrisporobacter othiniensis</name>
    <dbReference type="NCBI Taxonomy" id="1577792"/>
    <lineage>
        <taxon>Bacteria</taxon>
        <taxon>Bacillati</taxon>
        <taxon>Bacillota</taxon>
        <taxon>Clostridia</taxon>
        <taxon>Peptostreptococcales</taxon>
        <taxon>Peptostreptococcaceae</taxon>
        <taxon>Terrisporobacter</taxon>
    </lineage>
</organism>
<feature type="transmembrane region" description="Helical" evidence="5">
    <location>
        <begin position="93"/>
        <end position="112"/>
    </location>
</feature>
<feature type="transmembrane region" description="Helical" evidence="5">
    <location>
        <begin position="61"/>
        <end position="81"/>
    </location>
</feature>
<keyword evidence="7" id="KW-1185">Reference proteome</keyword>
<feature type="transmembrane region" description="Helical" evidence="5">
    <location>
        <begin position="209"/>
        <end position="229"/>
    </location>
</feature>
<evidence type="ECO:0000256" key="3">
    <source>
        <dbReference type="ARBA" id="ARBA00022989"/>
    </source>
</evidence>
<name>A0A0B3VLA8_9FIRM</name>
<evidence type="ECO:0000313" key="6">
    <source>
        <dbReference type="EMBL" id="KHS57566.1"/>
    </source>
</evidence>
<accession>A0A0B3VLA8</accession>
<dbReference type="Proteomes" id="UP000031189">
    <property type="component" value="Unassembled WGS sequence"/>
</dbReference>
<feature type="transmembrane region" description="Helical" evidence="5">
    <location>
        <begin position="143"/>
        <end position="165"/>
    </location>
</feature>
<feature type="transmembrane region" description="Helical" evidence="5">
    <location>
        <begin position="37"/>
        <end position="55"/>
    </location>
</feature>
<dbReference type="GO" id="GO:0016020">
    <property type="term" value="C:membrane"/>
    <property type="evidence" value="ECO:0007669"/>
    <property type="project" value="UniProtKB-SubCell"/>
</dbReference>
<dbReference type="RefSeq" id="WP_039679185.1">
    <property type="nucleotide sequence ID" value="NZ_JAWGXO010000023.1"/>
</dbReference>
<gene>
    <name evidence="6" type="ORF">QX51_06960</name>
</gene>
<dbReference type="STRING" id="1577792.QX51_06960"/>
<dbReference type="OrthoDB" id="9811701at2"/>
<dbReference type="PANTHER" id="PTHR30249">
    <property type="entry name" value="PUTATIVE SEROTONIN TRANSPORTER"/>
    <property type="match status" value="1"/>
</dbReference>
<feature type="transmembrane region" description="Helical" evidence="5">
    <location>
        <begin position="6"/>
        <end position="25"/>
    </location>
</feature>
<evidence type="ECO:0000313" key="7">
    <source>
        <dbReference type="Proteomes" id="UP000031189"/>
    </source>
</evidence>
<evidence type="ECO:0000256" key="4">
    <source>
        <dbReference type="ARBA" id="ARBA00023136"/>
    </source>
</evidence>
<dbReference type="InterPro" id="IPR007300">
    <property type="entry name" value="CidB/LrgB"/>
</dbReference>
<keyword evidence="4 5" id="KW-0472">Membrane</keyword>
<dbReference type="PANTHER" id="PTHR30249:SF0">
    <property type="entry name" value="PLASTIDAL GLYCOLATE_GLYCERATE TRANSLOCATOR 1, CHLOROPLASTIC"/>
    <property type="match status" value="1"/>
</dbReference>
<proteinExistence type="predicted"/>
<reference evidence="6 7" key="1">
    <citation type="submission" date="2014-12" db="EMBL/GenBank/DDBJ databases">
        <title>Draft genome sequence of Terrisporobacter sp. 08-306576, isolated from the blood culture of a bacteremia patient.</title>
        <authorList>
            <person name="Lund L.C."/>
            <person name="Sydenham T.V."/>
            <person name="Hogh S.V."/>
            <person name="Skov M.N."/>
            <person name="Kemp M."/>
            <person name="Justesen U.S."/>
        </authorList>
    </citation>
    <scope>NUCLEOTIDE SEQUENCE [LARGE SCALE GENOMIC DNA]</scope>
    <source>
        <strain evidence="6 7">08-306576</strain>
    </source>
</reference>
<protein>
    <submittedName>
        <fullName evidence="6">Membrane protein</fullName>
    </submittedName>
</protein>
<evidence type="ECO:0000256" key="2">
    <source>
        <dbReference type="ARBA" id="ARBA00022692"/>
    </source>
</evidence>
<keyword evidence="3 5" id="KW-1133">Transmembrane helix</keyword>
<dbReference type="Pfam" id="PF04172">
    <property type="entry name" value="LrgB"/>
    <property type="match status" value="1"/>
</dbReference>
<dbReference type="AlphaFoldDB" id="A0A0B3VLA8"/>